<dbReference type="GO" id="GO:0032259">
    <property type="term" value="P:methylation"/>
    <property type="evidence" value="ECO:0007669"/>
    <property type="project" value="UniProtKB-KW"/>
</dbReference>
<dbReference type="OrthoDB" id="641149at2759"/>
<evidence type="ECO:0000256" key="7">
    <source>
        <dbReference type="ARBA" id="ARBA00023125"/>
    </source>
</evidence>
<comment type="subcellular location">
    <subcellularLocation>
        <location evidence="1">Nucleus</location>
    </subcellularLocation>
</comment>
<dbReference type="Proteomes" id="UP000245207">
    <property type="component" value="Unassembled WGS sequence"/>
</dbReference>
<comment type="caution">
    <text evidence="11">The sequence shown here is derived from an EMBL/GenBank/DDBJ whole genome shotgun (WGS) entry which is preliminary data.</text>
</comment>
<keyword evidence="6" id="KW-0677">Repeat</keyword>
<dbReference type="STRING" id="35608.A0A2U1KPQ0"/>
<evidence type="ECO:0000256" key="1">
    <source>
        <dbReference type="ARBA" id="ARBA00004123"/>
    </source>
</evidence>
<evidence type="ECO:0000313" key="11">
    <source>
        <dbReference type="EMBL" id="PWA38701.1"/>
    </source>
</evidence>
<keyword evidence="4 9" id="KW-0808">Transferase</keyword>
<name>A0A2U1KPQ0_ARTAN</name>
<dbReference type="InterPro" id="IPR029063">
    <property type="entry name" value="SAM-dependent_MTases_sf"/>
</dbReference>
<reference evidence="11 12" key="1">
    <citation type="journal article" date="2018" name="Mol. Plant">
        <title>The genome of Artemisia annua provides insight into the evolution of Asteraceae family and artemisinin biosynthesis.</title>
        <authorList>
            <person name="Shen Q."/>
            <person name="Zhang L."/>
            <person name="Liao Z."/>
            <person name="Wang S."/>
            <person name="Yan T."/>
            <person name="Shi P."/>
            <person name="Liu M."/>
            <person name="Fu X."/>
            <person name="Pan Q."/>
            <person name="Wang Y."/>
            <person name="Lv Z."/>
            <person name="Lu X."/>
            <person name="Zhang F."/>
            <person name="Jiang W."/>
            <person name="Ma Y."/>
            <person name="Chen M."/>
            <person name="Hao X."/>
            <person name="Li L."/>
            <person name="Tang Y."/>
            <person name="Lv G."/>
            <person name="Zhou Y."/>
            <person name="Sun X."/>
            <person name="Brodelius P.E."/>
            <person name="Rose J.K.C."/>
            <person name="Tang K."/>
        </authorList>
    </citation>
    <scope>NUCLEOTIDE SEQUENCE [LARGE SCALE GENOMIC DNA]</scope>
    <source>
        <strain evidence="12">cv. Huhao1</strain>
        <tissue evidence="11">Leaf</tissue>
    </source>
</reference>
<dbReference type="PROSITE" id="PS51680">
    <property type="entry name" value="SAM_MT_DRM"/>
    <property type="match status" value="1"/>
</dbReference>
<evidence type="ECO:0000256" key="8">
    <source>
        <dbReference type="ARBA" id="ARBA00023242"/>
    </source>
</evidence>
<dbReference type="EMBL" id="PKPP01015362">
    <property type="protein sequence ID" value="PWA38701.1"/>
    <property type="molecule type" value="Genomic_DNA"/>
</dbReference>
<dbReference type="GO" id="GO:0005634">
    <property type="term" value="C:nucleus"/>
    <property type="evidence" value="ECO:0007669"/>
    <property type="project" value="UniProtKB-SubCell"/>
</dbReference>
<keyword evidence="12" id="KW-1185">Reference proteome</keyword>
<evidence type="ECO:0000256" key="3">
    <source>
        <dbReference type="ARBA" id="ARBA00022603"/>
    </source>
</evidence>
<dbReference type="SUPFAM" id="SSF53335">
    <property type="entry name" value="S-adenosyl-L-methionine-dependent methyltransferases"/>
    <property type="match status" value="2"/>
</dbReference>
<accession>A0A2U1KPQ0</accession>
<dbReference type="InterPro" id="IPR050390">
    <property type="entry name" value="C5-Methyltransferase"/>
</dbReference>
<proteinExistence type="inferred from homology"/>
<keyword evidence="3 9" id="KW-0489">Methyltransferase</keyword>
<protein>
    <recommendedName>
        <fullName evidence="2">DNA (cytosine-5-)-methyltransferase</fullName>
        <ecNumber evidence="2">2.1.1.37</ecNumber>
    </recommendedName>
</protein>
<evidence type="ECO:0000256" key="6">
    <source>
        <dbReference type="ARBA" id="ARBA00022737"/>
    </source>
</evidence>
<evidence type="ECO:0000259" key="10">
    <source>
        <dbReference type="PROSITE" id="PS51680"/>
    </source>
</evidence>
<gene>
    <name evidence="11" type="ORF">CTI12_AA579010</name>
</gene>
<dbReference type="Gene3D" id="3.40.50.150">
    <property type="entry name" value="Vaccinia Virus protein VP39"/>
    <property type="match status" value="2"/>
</dbReference>
<evidence type="ECO:0000256" key="5">
    <source>
        <dbReference type="ARBA" id="ARBA00022691"/>
    </source>
</evidence>
<evidence type="ECO:0000256" key="4">
    <source>
        <dbReference type="ARBA" id="ARBA00022679"/>
    </source>
</evidence>
<evidence type="ECO:0000256" key="9">
    <source>
        <dbReference type="PROSITE-ProRule" id="PRU01016"/>
    </source>
</evidence>
<organism evidence="11 12">
    <name type="scientific">Artemisia annua</name>
    <name type="common">Sweet wormwood</name>
    <dbReference type="NCBI Taxonomy" id="35608"/>
    <lineage>
        <taxon>Eukaryota</taxon>
        <taxon>Viridiplantae</taxon>
        <taxon>Streptophyta</taxon>
        <taxon>Embryophyta</taxon>
        <taxon>Tracheophyta</taxon>
        <taxon>Spermatophyta</taxon>
        <taxon>Magnoliopsida</taxon>
        <taxon>eudicotyledons</taxon>
        <taxon>Gunneridae</taxon>
        <taxon>Pentapetalae</taxon>
        <taxon>asterids</taxon>
        <taxon>campanulids</taxon>
        <taxon>Asterales</taxon>
        <taxon>Asteraceae</taxon>
        <taxon>Asteroideae</taxon>
        <taxon>Anthemideae</taxon>
        <taxon>Artemisiinae</taxon>
        <taxon>Artemisia</taxon>
    </lineage>
</organism>
<dbReference type="PANTHER" id="PTHR23068:SF54">
    <property type="entry name" value="DNA (CYTOSINE-5-)-METHYLTRANSFERASE"/>
    <property type="match status" value="1"/>
</dbReference>
<dbReference type="Pfam" id="PF00145">
    <property type="entry name" value="DNA_methylase"/>
    <property type="match status" value="1"/>
</dbReference>
<feature type="domain" description="SAM-dependent MTase DRM-type" evidence="10">
    <location>
        <begin position="14"/>
        <end position="342"/>
    </location>
</feature>
<dbReference type="PANTHER" id="PTHR23068">
    <property type="entry name" value="DNA CYTOSINE-5- -METHYLTRANSFERASE 3-RELATED"/>
    <property type="match status" value="1"/>
</dbReference>
<dbReference type="PROSITE" id="PS51679">
    <property type="entry name" value="SAM_MT_C5"/>
    <property type="match status" value="1"/>
</dbReference>
<sequence length="380" mass="43370">MVGYGVPHESFRVVARELPEIAMGPPFFFYENVAQTPKGVWNKIKSALYEIEPEFIDSKFFCAAQRKRGYIHNLPLENRSPILPLPPLTIFEAVLETREWWPVWDKRQQLNCILTCQESAPVTDRIRSALETSNSNEPSEETKQYIMKQCKTWNMVWTGKNTVSPLEPDEIEFIMGYPCSHTRGHSRSERLKGLGNSFQVHTIAYQLSVLKNLYPRGINVLSLFSGIGGAEVALHRIGIPMKNVVCVEINPVCKKVIQGWWNNTDQKGNLVHVSDVREVTEEKLVSWISLFGGFDLVIGGSPCNNLAGGNRRTRDGLDGEHSSLFYEYVWILKAVRRLMGRKKMHLMWLEKRESEVGTRTNGKNEDLTLRVAVGYEQKLT</sequence>
<dbReference type="InterPro" id="IPR030380">
    <property type="entry name" value="SAM_MeTfrase_DRM"/>
</dbReference>
<keyword evidence="5 9" id="KW-0949">S-adenosyl-L-methionine</keyword>
<keyword evidence="8" id="KW-0539">Nucleus</keyword>
<dbReference type="AlphaFoldDB" id="A0A2U1KPQ0"/>
<feature type="active site" evidence="9">
    <location>
        <position position="303"/>
    </location>
</feature>
<evidence type="ECO:0000256" key="2">
    <source>
        <dbReference type="ARBA" id="ARBA00011975"/>
    </source>
</evidence>
<dbReference type="GO" id="GO:0003886">
    <property type="term" value="F:DNA (cytosine-5-)-methyltransferase activity"/>
    <property type="evidence" value="ECO:0007669"/>
    <property type="project" value="UniProtKB-EC"/>
</dbReference>
<dbReference type="InterPro" id="IPR001525">
    <property type="entry name" value="C5_MeTfrase"/>
</dbReference>
<evidence type="ECO:0000313" key="12">
    <source>
        <dbReference type="Proteomes" id="UP000245207"/>
    </source>
</evidence>
<dbReference type="EC" id="2.1.1.37" evidence="2"/>
<keyword evidence="7" id="KW-0238">DNA-binding</keyword>
<dbReference type="GO" id="GO:0003677">
    <property type="term" value="F:DNA binding"/>
    <property type="evidence" value="ECO:0007669"/>
    <property type="project" value="UniProtKB-KW"/>
</dbReference>
<comment type="similarity">
    <text evidence="9">Belongs to the class I-like SAM-binding methyltransferase superfamily. C5-methyltransferase family.</text>
</comment>